<dbReference type="AlphaFoldDB" id="A0A974HR00"/>
<evidence type="ECO:0000313" key="3">
    <source>
        <dbReference type="Proteomes" id="UP000694892"/>
    </source>
</evidence>
<dbReference type="EMBL" id="CM004471">
    <property type="protein sequence ID" value="OCT87332.1"/>
    <property type="molecule type" value="Genomic_DNA"/>
</dbReference>
<gene>
    <name evidence="2" type="ORF">XELAEV_18021030mg</name>
</gene>
<feature type="signal peptide" evidence="1">
    <location>
        <begin position="1"/>
        <end position="26"/>
    </location>
</feature>
<name>A0A974HR00_XENLA</name>
<keyword evidence="1" id="KW-0732">Signal</keyword>
<reference evidence="3" key="1">
    <citation type="journal article" date="2016" name="Nature">
        <title>Genome evolution in the allotetraploid frog Xenopus laevis.</title>
        <authorList>
            <person name="Session A.M."/>
            <person name="Uno Y."/>
            <person name="Kwon T."/>
            <person name="Chapman J.A."/>
            <person name="Toyoda A."/>
            <person name="Takahashi S."/>
            <person name="Fukui A."/>
            <person name="Hikosaka A."/>
            <person name="Suzuki A."/>
            <person name="Kondo M."/>
            <person name="van Heeringen S.J."/>
            <person name="Quigley I."/>
            <person name="Heinz S."/>
            <person name="Ogino H."/>
            <person name="Ochi H."/>
            <person name="Hellsten U."/>
            <person name="Lyons J.B."/>
            <person name="Simakov O."/>
            <person name="Putnam N."/>
            <person name="Stites J."/>
            <person name="Kuroki Y."/>
            <person name="Tanaka T."/>
            <person name="Michiue T."/>
            <person name="Watanabe M."/>
            <person name="Bogdanovic O."/>
            <person name="Lister R."/>
            <person name="Georgiou G."/>
            <person name="Paranjpe S.S."/>
            <person name="van Kruijsbergen I."/>
            <person name="Shu S."/>
            <person name="Carlson J."/>
            <person name="Kinoshita T."/>
            <person name="Ohta Y."/>
            <person name="Mawaribuchi S."/>
            <person name="Jenkins J."/>
            <person name="Grimwood J."/>
            <person name="Schmutz J."/>
            <person name="Mitros T."/>
            <person name="Mozaffari S.V."/>
            <person name="Suzuki Y."/>
            <person name="Haramoto Y."/>
            <person name="Yamamoto T.S."/>
            <person name="Takagi C."/>
            <person name="Heald R."/>
            <person name="Miller K."/>
            <person name="Haudenschild C."/>
            <person name="Kitzman J."/>
            <person name="Nakayama T."/>
            <person name="Izutsu Y."/>
            <person name="Robert J."/>
            <person name="Fortriede J."/>
            <person name="Burns K."/>
            <person name="Lotay V."/>
            <person name="Karimi K."/>
            <person name="Yasuoka Y."/>
            <person name="Dichmann D.S."/>
            <person name="Flajnik M.F."/>
            <person name="Houston D.W."/>
            <person name="Shendure J."/>
            <person name="DuPasquier L."/>
            <person name="Vize P.D."/>
            <person name="Zorn A.M."/>
            <person name="Ito M."/>
            <person name="Marcotte E.M."/>
            <person name="Wallingford J.B."/>
            <person name="Ito Y."/>
            <person name="Asashima M."/>
            <person name="Ueno N."/>
            <person name="Matsuda Y."/>
            <person name="Veenstra G.J."/>
            <person name="Fujiyama A."/>
            <person name="Harland R.M."/>
            <person name="Taira M."/>
            <person name="Rokhsar D.S."/>
        </authorList>
    </citation>
    <scope>NUCLEOTIDE SEQUENCE [LARGE SCALE GENOMIC DNA]</scope>
    <source>
        <strain evidence="3">J</strain>
    </source>
</reference>
<proteinExistence type="predicted"/>
<feature type="chain" id="PRO_5037148990" description="Secreted protein" evidence="1">
    <location>
        <begin position="27"/>
        <end position="74"/>
    </location>
</feature>
<evidence type="ECO:0000256" key="1">
    <source>
        <dbReference type="SAM" id="SignalP"/>
    </source>
</evidence>
<evidence type="ECO:0008006" key="4">
    <source>
        <dbReference type="Google" id="ProtNLM"/>
    </source>
</evidence>
<organism evidence="2 3">
    <name type="scientific">Xenopus laevis</name>
    <name type="common">African clawed frog</name>
    <dbReference type="NCBI Taxonomy" id="8355"/>
    <lineage>
        <taxon>Eukaryota</taxon>
        <taxon>Metazoa</taxon>
        <taxon>Chordata</taxon>
        <taxon>Craniata</taxon>
        <taxon>Vertebrata</taxon>
        <taxon>Euteleostomi</taxon>
        <taxon>Amphibia</taxon>
        <taxon>Batrachia</taxon>
        <taxon>Anura</taxon>
        <taxon>Pipoidea</taxon>
        <taxon>Pipidae</taxon>
        <taxon>Xenopodinae</taxon>
        <taxon>Xenopus</taxon>
        <taxon>Xenopus</taxon>
    </lineage>
</organism>
<protein>
    <recommendedName>
        <fullName evidence="4">Secreted protein</fullName>
    </recommendedName>
</protein>
<dbReference type="Proteomes" id="UP000694892">
    <property type="component" value="Chromosome 3S"/>
</dbReference>
<sequence>MPFHSRMLCWCLVIFFKHCYVLTVTGIPKQGTNLAHLYIKWCLILKNCLSQLPHWNRQFNSETDSMLPFSALVY</sequence>
<evidence type="ECO:0000313" key="2">
    <source>
        <dbReference type="EMBL" id="OCT87332.1"/>
    </source>
</evidence>
<accession>A0A974HR00</accession>